<organism evidence="2 3">
    <name type="scientific">Pseudofulvimonas gallinarii</name>
    <dbReference type="NCBI Taxonomy" id="634155"/>
    <lineage>
        <taxon>Bacteria</taxon>
        <taxon>Pseudomonadati</taxon>
        <taxon>Pseudomonadota</taxon>
        <taxon>Gammaproteobacteria</taxon>
        <taxon>Lysobacterales</taxon>
        <taxon>Rhodanobacteraceae</taxon>
        <taxon>Pseudofulvimonas</taxon>
    </lineage>
</organism>
<feature type="signal peptide" evidence="1">
    <location>
        <begin position="1"/>
        <end position="22"/>
    </location>
</feature>
<dbReference type="AlphaFoldDB" id="A0A4R3LIE2"/>
<keyword evidence="3" id="KW-1185">Reference proteome</keyword>
<name>A0A4R3LIE2_9GAMM</name>
<gene>
    <name evidence="2" type="ORF">EDC25_1139</name>
</gene>
<dbReference type="RefSeq" id="WP_276312279.1">
    <property type="nucleotide sequence ID" value="NZ_JBHLWF010000085.1"/>
</dbReference>
<evidence type="ECO:0000313" key="3">
    <source>
        <dbReference type="Proteomes" id="UP000294599"/>
    </source>
</evidence>
<evidence type="ECO:0000256" key="1">
    <source>
        <dbReference type="SAM" id="SignalP"/>
    </source>
</evidence>
<dbReference type="EMBL" id="SMAF01000013">
    <property type="protein sequence ID" value="TCS97336.1"/>
    <property type="molecule type" value="Genomic_DNA"/>
</dbReference>
<sequence>MNLATRPLLAATLGLAAATAQAQPWQLQQLILPPFETAQQINA</sequence>
<evidence type="ECO:0000313" key="2">
    <source>
        <dbReference type="EMBL" id="TCS97336.1"/>
    </source>
</evidence>
<dbReference type="Proteomes" id="UP000294599">
    <property type="component" value="Unassembled WGS sequence"/>
</dbReference>
<reference evidence="2 3" key="1">
    <citation type="submission" date="2019-03" db="EMBL/GenBank/DDBJ databases">
        <title>Genomic Encyclopedia of Type Strains, Phase IV (KMG-IV): sequencing the most valuable type-strain genomes for metagenomic binning, comparative biology and taxonomic classification.</title>
        <authorList>
            <person name="Goeker M."/>
        </authorList>
    </citation>
    <scope>NUCLEOTIDE SEQUENCE [LARGE SCALE GENOMIC DNA]</scope>
    <source>
        <strain evidence="2 3">DSM 21944</strain>
    </source>
</reference>
<proteinExistence type="predicted"/>
<keyword evidence="1" id="KW-0732">Signal</keyword>
<comment type="caution">
    <text evidence="2">The sequence shown here is derived from an EMBL/GenBank/DDBJ whole genome shotgun (WGS) entry which is preliminary data.</text>
</comment>
<accession>A0A4R3LIE2</accession>
<protein>
    <submittedName>
        <fullName evidence="2">Uncharacterized protein</fullName>
    </submittedName>
</protein>
<feature type="chain" id="PRO_5020241241" evidence="1">
    <location>
        <begin position="23"/>
        <end position="43"/>
    </location>
</feature>